<reference evidence="3 4" key="1">
    <citation type="submission" date="2012-12" db="EMBL/GenBank/DDBJ databases">
        <title>Genome assembly of Fulvivirga imtechensis AK7.</title>
        <authorList>
            <person name="Nupur N."/>
            <person name="Khatri I."/>
            <person name="Kumar R."/>
            <person name="Subramanian S."/>
            <person name="Pinnaka A."/>
        </authorList>
    </citation>
    <scope>NUCLEOTIDE SEQUENCE [LARGE SCALE GENOMIC DNA]</scope>
    <source>
        <strain evidence="3 4">AK7</strain>
    </source>
</reference>
<dbReference type="InterPro" id="IPR008207">
    <property type="entry name" value="Sig_transdc_His_kin_Hpt_dom"/>
</dbReference>
<dbReference type="RefSeq" id="WP_009581879.1">
    <property type="nucleotide sequence ID" value="NZ_AMZN01000069.1"/>
</dbReference>
<dbReference type="SUPFAM" id="SSF47226">
    <property type="entry name" value="Histidine-containing phosphotransfer domain, HPT domain"/>
    <property type="match status" value="1"/>
</dbReference>
<dbReference type="Proteomes" id="UP000011135">
    <property type="component" value="Unassembled WGS sequence"/>
</dbReference>
<feature type="modified residue" description="Phosphohistidine" evidence="1">
    <location>
        <position position="56"/>
    </location>
</feature>
<proteinExistence type="predicted"/>
<dbReference type="GO" id="GO:0004672">
    <property type="term" value="F:protein kinase activity"/>
    <property type="evidence" value="ECO:0007669"/>
    <property type="project" value="UniProtKB-ARBA"/>
</dbReference>
<gene>
    <name evidence="3" type="ORF">C900_04683</name>
</gene>
<evidence type="ECO:0000313" key="3">
    <source>
        <dbReference type="EMBL" id="ELR69706.1"/>
    </source>
</evidence>
<evidence type="ECO:0000256" key="1">
    <source>
        <dbReference type="PROSITE-ProRule" id="PRU00110"/>
    </source>
</evidence>
<feature type="domain" description="HPt" evidence="2">
    <location>
        <begin position="17"/>
        <end position="118"/>
    </location>
</feature>
<dbReference type="GO" id="GO:0000160">
    <property type="term" value="P:phosphorelay signal transduction system"/>
    <property type="evidence" value="ECO:0007669"/>
    <property type="project" value="InterPro"/>
</dbReference>
<dbReference type="AlphaFoldDB" id="L8JL93"/>
<accession>L8JL93</accession>
<keyword evidence="4" id="KW-1185">Reference proteome</keyword>
<dbReference type="InterPro" id="IPR036641">
    <property type="entry name" value="HPT_dom_sf"/>
</dbReference>
<organism evidence="3 4">
    <name type="scientific">Fulvivirga imtechensis AK7</name>
    <dbReference type="NCBI Taxonomy" id="1237149"/>
    <lineage>
        <taxon>Bacteria</taxon>
        <taxon>Pseudomonadati</taxon>
        <taxon>Bacteroidota</taxon>
        <taxon>Cytophagia</taxon>
        <taxon>Cytophagales</taxon>
        <taxon>Fulvivirgaceae</taxon>
        <taxon>Fulvivirga</taxon>
    </lineage>
</organism>
<dbReference type="STRING" id="1237149.C900_04683"/>
<evidence type="ECO:0000259" key="2">
    <source>
        <dbReference type="PROSITE" id="PS50894"/>
    </source>
</evidence>
<dbReference type="Gene3D" id="1.20.120.160">
    <property type="entry name" value="HPT domain"/>
    <property type="match status" value="1"/>
</dbReference>
<name>L8JL93_9BACT</name>
<sequence>MKQYTDLTYLQELTDNDEELIIQSLKRYFNSSSSQLQSLLKSTDEQDWEGIHNSAHSLFATTQIVGITDLAKALKDIQLLAREKRDFDQIEQDVKQANEIINHSYQEIQAHLDKLQNSQ</sequence>
<evidence type="ECO:0000313" key="4">
    <source>
        <dbReference type="Proteomes" id="UP000011135"/>
    </source>
</evidence>
<protein>
    <recommendedName>
        <fullName evidence="2">HPt domain-containing protein</fullName>
    </recommendedName>
</protein>
<comment type="caution">
    <text evidence="3">The sequence shown here is derived from an EMBL/GenBank/DDBJ whole genome shotgun (WGS) entry which is preliminary data.</text>
</comment>
<dbReference type="PROSITE" id="PS50894">
    <property type="entry name" value="HPT"/>
    <property type="match status" value="1"/>
</dbReference>
<keyword evidence="1" id="KW-0597">Phosphoprotein</keyword>
<dbReference type="EMBL" id="AMZN01000069">
    <property type="protein sequence ID" value="ELR69706.1"/>
    <property type="molecule type" value="Genomic_DNA"/>
</dbReference>